<dbReference type="AlphaFoldDB" id="A0A2H0XZ77"/>
<gene>
    <name evidence="2" type="ORF">COT42_05275</name>
</gene>
<name>A0A2H0XZ77_UNCSA</name>
<feature type="region of interest" description="Disordered" evidence="1">
    <location>
        <begin position="1"/>
        <end position="23"/>
    </location>
</feature>
<evidence type="ECO:0000313" key="2">
    <source>
        <dbReference type="EMBL" id="PIS29439.1"/>
    </source>
</evidence>
<dbReference type="EMBL" id="PEYM01000085">
    <property type="protein sequence ID" value="PIS29439.1"/>
    <property type="molecule type" value="Genomic_DNA"/>
</dbReference>
<evidence type="ECO:0000313" key="3">
    <source>
        <dbReference type="Proteomes" id="UP000231343"/>
    </source>
</evidence>
<organism evidence="2 3">
    <name type="scientific">Candidatus Saganbacteria bacterium CG08_land_8_20_14_0_20_45_16</name>
    <dbReference type="NCBI Taxonomy" id="2014293"/>
    <lineage>
        <taxon>Bacteria</taxon>
        <taxon>Bacillati</taxon>
        <taxon>Saganbacteria</taxon>
    </lineage>
</organism>
<accession>A0A2H0XZ77</accession>
<reference evidence="2 3" key="1">
    <citation type="submission" date="2017-09" db="EMBL/GenBank/DDBJ databases">
        <title>Depth-based differentiation of microbial function through sediment-hosted aquifers and enrichment of novel symbionts in the deep terrestrial subsurface.</title>
        <authorList>
            <person name="Probst A.J."/>
            <person name="Ladd B."/>
            <person name="Jarett J.K."/>
            <person name="Geller-Mcgrath D.E."/>
            <person name="Sieber C.M."/>
            <person name="Emerson J.B."/>
            <person name="Anantharaman K."/>
            <person name="Thomas B.C."/>
            <person name="Malmstrom R."/>
            <person name="Stieglmeier M."/>
            <person name="Klingl A."/>
            <person name="Woyke T."/>
            <person name="Ryan C.M."/>
            <person name="Banfield J.F."/>
        </authorList>
    </citation>
    <scope>NUCLEOTIDE SEQUENCE [LARGE SCALE GENOMIC DNA]</scope>
    <source>
        <strain evidence="2">CG08_land_8_20_14_0_20_45_16</strain>
    </source>
</reference>
<dbReference type="Proteomes" id="UP000231343">
    <property type="component" value="Unassembled WGS sequence"/>
</dbReference>
<comment type="caution">
    <text evidence="2">The sequence shown here is derived from an EMBL/GenBank/DDBJ whole genome shotgun (WGS) entry which is preliminary data.</text>
</comment>
<evidence type="ECO:0000256" key="1">
    <source>
        <dbReference type="SAM" id="MobiDB-lite"/>
    </source>
</evidence>
<protein>
    <submittedName>
        <fullName evidence="2">Uncharacterized protein</fullName>
    </submittedName>
</protein>
<sequence length="60" mass="5970">MDISMTSVVGKGSVKEAGQSGPARITVTSTNIELTGGQGADGSLQVNITANLSQNIPPGI</sequence>
<proteinExistence type="predicted"/>